<name>A0ABQ5J8I6_9ASTR</name>
<evidence type="ECO:0000256" key="1">
    <source>
        <dbReference type="ARBA" id="ARBA00022679"/>
    </source>
</evidence>
<proteinExistence type="predicted"/>
<feature type="domain" description="Reverse transcriptase RNase H-like" evidence="8">
    <location>
        <begin position="300"/>
        <end position="350"/>
    </location>
</feature>
<keyword evidence="1" id="KW-0808">Transferase</keyword>
<gene>
    <name evidence="9" type="ORF">Tco_1125277</name>
</gene>
<evidence type="ECO:0000256" key="4">
    <source>
        <dbReference type="ARBA" id="ARBA00022759"/>
    </source>
</evidence>
<dbReference type="Proteomes" id="UP001151760">
    <property type="component" value="Unassembled WGS sequence"/>
</dbReference>
<evidence type="ECO:0000259" key="7">
    <source>
        <dbReference type="Pfam" id="PF03732"/>
    </source>
</evidence>
<protein>
    <submittedName>
        <fullName evidence="9">Reverse transcriptase</fullName>
    </submittedName>
</protein>
<keyword evidence="4" id="KW-0255">Endonuclease</keyword>
<feature type="domain" description="Retrotransposon gag" evidence="7">
    <location>
        <begin position="101"/>
        <end position="171"/>
    </location>
</feature>
<evidence type="ECO:0000256" key="2">
    <source>
        <dbReference type="ARBA" id="ARBA00022695"/>
    </source>
</evidence>
<dbReference type="InterPro" id="IPR041373">
    <property type="entry name" value="RT_RNaseH"/>
</dbReference>
<evidence type="ECO:0000256" key="3">
    <source>
        <dbReference type="ARBA" id="ARBA00022722"/>
    </source>
</evidence>
<reference evidence="9" key="1">
    <citation type="journal article" date="2022" name="Int. J. Mol. Sci.">
        <title>Draft Genome of Tanacetum Coccineum: Genomic Comparison of Closely Related Tanacetum-Family Plants.</title>
        <authorList>
            <person name="Yamashiro T."/>
            <person name="Shiraishi A."/>
            <person name="Nakayama K."/>
            <person name="Satake H."/>
        </authorList>
    </citation>
    <scope>NUCLEOTIDE SEQUENCE</scope>
</reference>
<keyword evidence="6 9" id="KW-0695">RNA-directed DNA polymerase</keyword>
<evidence type="ECO:0000313" key="9">
    <source>
        <dbReference type="EMBL" id="GJU08847.1"/>
    </source>
</evidence>
<keyword evidence="3" id="KW-0540">Nuclease</keyword>
<organism evidence="9 10">
    <name type="scientific">Tanacetum coccineum</name>
    <dbReference type="NCBI Taxonomy" id="301880"/>
    <lineage>
        <taxon>Eukaryota</taxon>
        <taxon>Viridiplantae</taxon>
        <taxon>Streptophyta</taxon>
        <taxon>Embryophyta</taxon>
        <taxon>Tracheophyta</taxon>
        <taxon>Spermatophyta</taxon>
        <taxon>Magnoliopsida</taxon>
        <taxon>eudicotyledons</taxon>
        <taxon>Gunneridae</taxon>
        <taxon>Pentapetalae</taxon>
        <taxon>asterids</taxon>
        <taxon>campanulids</taxon>
        <taxon>Asterales</taxon>
        <taxon>Asteraceae</taxon>
        <taxon>Asteroideae</taxon>
        <taxon>Anthemideae</taxon>
        <taxon>Anthemidinae</taxon>
        <taxon>Tanacetum</taxon>
    </lineage>
</organism>
<reference evidence="9" key="2">
    <citation type="submission" date="2022-01" db="EMBL/GenBank/DDBJ databases">
        <authorList>
            <person name="Yamashiro T."/>
            <person name="Shiraishi A."/>
            <person name="Satake H."/>
            <person name="Nakayama K."/>
        </authorList>
    </citation>
    <scope>NUCLEOTIDE SEQUENCE</scope>
</reference>
<evidence type="ECO:0000259" key="8">
    <source>
        <dbReference type="Pfam" id="PF17917"/>
    </source>
</evidence>
<evidence type="ECO:0000256" key="5">
    <source>
        <dbReference type="ARBA" id="ARBA00022801"/>
    </source>
</evidence>
<accession>A0ABQ5J8I6</accession>
<evidence type="ECO:0000313" key="10">
    <source>
        <dbReference type="Proteomes" id="UP001151760"/>
    </source>
</evidence>
<dbReference type="Pfam" id="PF17917">
    <property type="entry name" value="RT_RNaseH"/>
    <property type="match status" value="1"/>
</dbReference>
<dbReference type="Gene3D" id="3.10.10.10">
    <property type="entry name" value="HIV Type 1 Reverse Transcriptase, subunit A, domain 1"/>
    <property type="match status" value="1"/>
</dbReference>
<sequence length="447" mass="51122">MVLDVWLTILHQKEKLRYRYPRGESYLDVYDTSSTRDNSAPLLGKAAKALRSTCWNNNLITNTPTPTDLIQAALAIIQETLANIQAEVDGVTDGRKVQLDSMHMVNAALVWYQQYVKKYTDNTPWVHFKVEMVKRFGVLYDDPILELKNLKQTGSVQTYQEAFEALLNRVDLPELVAVTIVVSNEVFKSDVILSTIGGIVKCGWAFKWLATLRDNTIGNEGMLIETKLSTHSSGFFAVHPPNQKDAIEGMVKKLMDSRVIREDDICKTAFRTHEGHYEFLVMPFGLTKGLQPPKFDEYKFSVVAALDKWKGYLLDRHFKIRTKHFSLKYLLNQKLTTPFQFKWLPKLLGYDNEIVYKKGSEDISVSSVSSSVWDKVKDSWKNDLEAQNLIKSLEHHSYKGNKYSWNGEILKRKGKVVVENDPELRKELVQHFHGEAIGGYSGPHSEI</sequence>
<dbReference type="Pfam" id="PF03732">
    <property type="entry name" value="Retrotrans_gag"/>
    <property type="match status" value="1"/>
</dbReference>
<keyword evidence="2" id="KW-0548">Nucleotidyltransferase</keyword>
<evidence type="ECO:0000256" key="6">
    <source>
        <dbReference type="ARBA" id="ARBA00022918"/>
    </source>
</evidence>
<dbReference type="SUPFAM" id="SSF56672">
    <property type="entry name" value="DNA/RNA polymerases"/>
    <property type="match status" value="1"/>
</dbReference>
<dbReference type="InterPro" id="IPR043502">
    <property type="entry name" value="DNA/RNA_pol_sf"/>
</dbReference>
<keyword evidence="5" id="KW-0378">Hydrolase</keyword>
<dbReference type="EMBL" id="BQNB010021673">
    <property type="protein sequence ID" value="GJU08847.1"/>
    <property type="molecule type" value="Genomic_DNA"/>
</dbReference>
<comment type="caution">
    <text evidence="9">The sequence shown here is derived from an EMBL/GenBank/DDBJ whole genome shotgun (WGS) entry which is preliminary data.</text>
</comment>
<dbReference type="InterPro" id="IPR005162">
    <property type="entry name" value="Retrotrans_gag_dom"/>
</dbReference>
<keyword evidence="10" id="KW-1185">Reference proteome</keyword>
<dbReference type="GO" id="GO:0003964">
    <property type="term" value="F:RNA-directed DNA polymerase activity"/>
    <property type="evidence" value="ECO:0007669"/>
    <property type="project" value="UniProtKB-KW"/>
</dbReference>